<evidence type="ECO:0000313" key="6">
    <source>
        <dbReference type="Proteomes" id="UP000326950"/>
    </source>
</evidence>
<comment type="similarity">
    <text evidence="1">Belongs to the tpcK family.</text>
</comment>
<gene>
    <name evidence="5" type="ORF">BDV40DRAFT_304767</name>
</gene>
<evidence type="ECO:0000256" key="2">
    <source>
        <dbReference type="SAM" id="MobiDB-lite"/>
    </source>
</evidence>
<dbReference type="Gene3D" id="3.30.70.100">
    <property type="match status" value="1"/>
</dbReference>
<protein>
    <recommendedName>
        <fullName evidence="7">3-beta hydroxysteroid dehydrogenase/isomerase domain-containing protein</fullName>
    </recommendedName>
</protein>
<dbReference type="AlphaFoldDB" id="A0A5N6UHA4"/>
<feature type="domain" description="EthD" evidence="4">
    <location>
        <begin position="12"/>
        <end position="129"/>
    </location>
</feature>
<organism evidence="5 6">
    <name type="scientific">Aspergillus tamarii</name>
    <dbReference type="NCBI Taxonomy" id="41984"/>
    <lineage>
        <taxon>Eukaryota</taxon>
        <taxon>Fungi</taxon>
        <taxon>Dikarya</taxon>
        <taxon>Ascomycota</taxon>
        <taxon>Pezizomycotina</taxon>
        <taxon>Eurotiomycetes</taxon>
        <taxon>Eurotiomycetidae</taxon>
        <taxon>Eurotiales</taxon>
        <taxon>Aspergillaceae</taxon>
        <taxon>Aspergillus</taxon>
        <taxon>Aspergillus subgen. Circumdati</taxon>
    </lineage>
</organism>
<dbReference type="OrthoDB" id="2519291at2759"/>
<dbReference type="GO" id="GO:0006694">
    <property type="term" value="P:steroid biosynthetic process"/>
    <property type="evidence" value="ECO:0007669"/>
    <property type="project" value="InterPro"/>
</dbReference>
<dbReference type="EMBL" id="ML738711">
    <property type="protein sequence ID" value="KAE8157873.1"/>
    <property type="molecule type" value="Genomic_DNA"/>
</dbReference>
<dbReference type="InterPro" id="IPR009799">
    <property type="entry name" value="EthD_dom"/>
</dbReference>
<evidence type="ECO:0000259" key="4">
    <source>
        <dbReference type="Pfam" id="PF07110"/>
    </source>
</evidence>
<sequence length="402" mass="45572">MPYTLLAFLPRKPGITPTAFKSHYENHHIPLLKDILGPDRFPTVHKRYYLSRVEEPLQDTTGKSTNETTVTDPHPPAEGVIIPSTVAGEFSWDCCAEVIFRDEAHYEAFHEALAAQGERLRTDEERFLDWRRMRVVRFVAGAEVTAASSAKFFSIQFFFQRDCKHLHSIDLRQPAYRHDGVTYHIGGLTDSDAMRRIFQDVEPNLVIHTASPKFDSPNHMMYNANMKGTKNLIQIAKKSEIQSFAYMSSASVTDDAKTDLRNADETYPIILGDRLPDGSGGGGAPFLTCALRPSGIFGLGDLVVLPGILAPYYRGRTNVRIGDTRNPFDFTMSKNVTHGHYLADEALVKHQKELPLDTIKVDGEKFFITNDEPWCFWDFTQLVWRYAGDTTRSDQPWVIIRP</sequence>
<proteinExistence type="inferred from homology"/>
<reference evidence="5 6" key="1">
    <citation type="submission" date="2019-04" db="EMBL/GenBank/DDBJ databases">
        <title>Friends and foes A comparative genomics study of 23 Aspergillus species from section Flavi.</title>
        <authorList>
            <consortium name="DOE Joint Genome Institute"/>
            <person name="Kjaerbolling I."/>
            <person name="Vesth T."/>
            <person name="Frisvad J.C."/>
            <person name="Nybo J.L."/>
            <person name="Theobald S."/>
            <person name="Kildgaard S."/>
            <person name="Isbrandt T."/>
            <person name="Kuo A."/>
            <person name="Sato A."/>
            <person name="Lyhne E.K."/>
            <person name="Kogle M.E."/>
            <person name="Wiebenga A."/>
            <person name="Kun R.S."/>
            <person name="Lubbers R.J."/>
            <person name="Makela M.R."/>
            <person name="Barry K."/>
            <person name="Chovatia M."/>
            <person name="Clum A."/>
            <person name="Daum C."/>
            <person name="Haridas S."/>
            <person name="He G."/>
            <person name="LaButti K."/>
            <person name="Lipzen A."/>
            <person name="Mondo S."/>
            <person name="Riley R."/>
            <person name="Salamov A."/>
            <person name="Simmons B.A."/>
            <person name="Magnuson J.K."/>
            <person name="Henrissat B."/>
            <person name="Mortensen U.H."/>
            <person name="Larsen T.O."/>
            <person name="Devries R.P."/>
            <person name="Grigoriev I.V."/>
            <person name="Machida M."/>
            <person name="Baker S.E."/>
            <person name="Andersen M.R."/>
        </authorList>
    </citation>
    <scope>NUCLEOTIDE SEQUENCE [LARGE SCALE GENOMIC DNA]</scope>
    <source>
        <strain evidence="5 6">CBS 117626</strain>
    </source>
</reference>
<dbReference type="Pfam" id="PF07110">
    <property type="entry name" value="EthD"/>
    <property type="match status" value="1"/>
</dbReference>
<dbReference type="Proteomes" id="UP000326950">
    <property type="component" value="Unassembled WGS sequence"/>
</dbReference>
<dbReference type="SUPFAM" id="SSF54909">
    <property type="entry name" value="Dimeric alpha+beta barrel"/>
    <property type="match status" value="1"/>
</dbReference>
<accession>A0A5N6UHA4</accession>
<evidence type="ECO:0008006" key="7">
    <source>
        <dbReference type="Google" id="ProtNLM"/>
    </source>
</evidence>
<dbReference type="Gene3D" id="3.40.50.720">
    <property type="entry name" value="NAD(P)-binding Rossmann-like Domain"/>
    <property type="match status" value="1"/>
</dbReference>
<feature type="region of interest" description="Disordered" evidence="2">
    <location>
        <begin position="56"/>
        <end position="77"/>
    </location>
</feature>
<dbReference type="Pfam" id="PF01073">
    <property type="entry name" value="3Beta_HSD"/>
    <property type="match status" value="2"/>
</dbReference>
<feature type="compositionally biased region" description="Polar residues" evidence="2">
    <location>
        <begin position="58"/>
        <end position="71"/>
    </location>
</feature>
<dbReference type="InterPro" id="IPR036291">
    <property type="entry name" value="NAD(P)-bd_dom_sf"/>
</dbReference>
<keyword evidence="6" id="KW-1185">Reference proteome</keyword>
<name>A0A5N6UHA4_ASPTM</name>
<dbReference type="GO" id="GO:0016616">
    <property type="term" value="F:oxidoreductase activity, acting on the CH-OH group of donors, NAD or NADP as acceptor"/>
    <property type="evidence" value="ECO:0007669"/>
    <property type="project" value="InterPro"/>
</dbReference>
<dbReference type="InterPro" id="IPR011008">
    <property type="entry name" value="Dimeric_a/b-barrel"/>
</dbReference>
<feature type="domain" description="3-beta hydroxysteroid dehydrogenase/isomerase" evidence="3">
    <location>
        <begin position="283"/>
        <end position="391"/>
    </location>
</feature>
<dbReference type="SUPFAM" id="SSF51735">
    <property type="entry name" value="NAD(P)-binding Rossmann-fold domains"/>
    <property type="match status" value="1"/>
</dbReference>
<evidence type="ECO:0000259" key="3">
    <source>
        <dbReference type="Pfam" id="PF01073"/>
    </source>
</evidence>
<evidence type="ECO:0000313" key="5">
    <source>
        <dbReference type="EMBL" id="KAE8157873.1"/>
    </source>
</evidence>
<dbReference type="InterPro" id="IPR002225">
    <property type="entry name" value="3Beta_OHSteriod_DH/Estase"/>
</dbReference>
<evidence type="ECO:0000256" key="1">
    <source>
        <dbReference type="ARBA" id="ARBA00005986"/>
    </source>
</evidence>
<feature type="domain" description="3-beta hydroxysteroid dehydrogenase/isomerase" evidence="3">
    <location>
        <begin position="163"/>
        <end position="268"/>
    </location>
</feature>